<feature type="compositionally biased region" description="Low complexity" evidence="6">
    <location>
        <begin position="962"/>
        <end position="980"/>
    </location>
</feature>
<evidence type="ECO:0000313" key="8">
    <source>
        <dbReference type="EMBL" id="KYN42255.1"/>
    </source>
</evidence>
<accession>A0A195FNX0</accession>
<protein>
    <submittedName>
        <fullName evidence="8">Serine proteinase stubble</fullName>
    </submittedName>
</protein>
<feature type="compositionally biased region" description="Low complexity" evidence="6">
    <location>
        <begin position="1059"/>
        <end position="1068"/>
    </location>
</feature>
<reference evidence="8 9" key="1">
    <citation type="submission" date="2016-03" db="EMBL/GenBank/DDBJ databases">
        <title>Trachymyrmex septentrionalis WGS genome.</title>
        <authorList>
            <person name="Nygaard S."/>
            <person name="Hu H."/>
            <person name="Boomsma J."/>
            <person name="Zhang G."/>
        </authorList>
    </citation>
    <scope>NUCLEOTIDE SEQUENCE [LARGE SCALE GENOMIC DNA]</scope>
    <source>
        <strain evidence="8">Tsep2-gDNA-1</strain>
        <tissue evidence="8">Whole body</tissue>
    </source>
</reference>
<feature type="region of interest" description="Disordered" evidence="6">
    <location>
        <begin position="682"/>
        <end position="703"/>
    </location>
</feature>
<proteinExistence type="predicted"/>
<feature type="compositionally biased region" description="Polar residues" evidence="6">
    <location>
        <begin position="632"/>
        <end position="663"/>
    </location>
</feature>
<evidence type="ECO:0000313" key="9">
    <source>
        <dbReference type="Proteomes" id="UP000078541"/>
    </source>
</evidence>
<dbReference type="PROSITE" id="PS00134">
    <property type="entry name" value="TRYPSIN_HIS"/>
    <property type="match status" value="1"/>
</dbReference>
<keyword evidence="2 5" id="KW-0378">Hydrolase</keyword>
<evidence type="ECO:0000256" key="3">
    <source>
        <dbReference type="ARBA" id="ARBA00022825"/>
    </source>
</evidence>
<keyword evidence="4" id="KW-1015">Disulfide bond</keyword>
<dbReference type="SUPFAM" id="SSF50494">
    <property type="entry name" value="Trypsin-like serine proteases"/>
    <property type="match status" value="1"/>
</dbReference>
<dbReference type="InterPro" id="IPR043504">
    <property type="entry name" value="Peptidase_S1_PA_chymotrypsin"/>
</dbReference>
<dbReference type="EMBL" id="KQ981382">
    <property type="protein sequence ID" value="KYN42255.1"/>
    <property type="molecule type" value="Genomic_DNA"/>
</dbReference>
<keyword evidence="9" id="KW-1185">Reference proteome</keyword>
<evidence type="ECO:0000256" key="2">
    <source>
        <dbReference type="ARBA" id="ARBA00022801"/>
    </source>
</evidence>
<dbReference type="PANTHER" id="PTHR24253">
    <property type="entry name" value="TRANSMEMBRANE PROTEASE SERINE"/>
    <property type="match status" value="1"/>
</dbReference>
<dbReference type="PANTHER" id="PTHR24253:SF145">
    <property type="entry name" value="SERINE PROTEASE FILZIG"/>
    <property type="match status" value="1"/>
</dbReference>
<dbReference type="GO" id="GO:0004252">
    <property type="term" value="F:serine-type endopeptidase activity"/>
    <property type="evidence" value="ECO:0007669"/>
    <property type="project" value="InterPro"/>
</dbReference>
<feature type="region of interest" description="Disordered" evidence="6">
    <location>
        <begin position="632"/>
        <end position="670"/>
    </location>
</feature>
<dbReference type="GO" id="GO:0006508">
    <property type="term" value="P:proteolysis"/>
    <property type="evidence" value="ECO:0007669"/>
    <property type="project" value="UniProtKB-KW"/>
</dbReference>
<dbReference type="Proteomes" id="UP000078541">
    <property type="component" value="Unassembled WGS sequence"/>
</dbReference>
<dbReference type="FunFam" id="2.40.10.10:FF:000006">
    <property type="entry name" value="Serine proteinase stubble"/>
    <property type="match status" value="1"/>
</dbReference>
<sequence length="1359" mass="149282">MEKGPRRRRSKSGQRRRRRRTRENGHCHLTSRNARTTVPSMAIPQFSLPSFIPIRLYFLLAWGANFPLSRGRERARVLGRRVCRGLPILRTGGASPQANTRIGGMKRCLGSSESCMVVEKGVCLLFIFLTLTCVFSHSWTPQNEGRKLFGGYTIVPKVCRPSLPSRIKSSEPPICMFNYECTRRNGEVVGACMDGFLFGACCQLPPKSSMNSNDNLSSTEEFINLEQIDHVPDIPILLNSDGMPISMSSSGETTKTDKPNVSSDGETIYTKISSSNQNFSPISSSSNAEKIQFPQQTNINQLVEGFPALLGQQDIIDDLRLPELLMHSDSNNDIQNHQDPPREKPITTLLSPDQILQIVDPVDQLPALFSHGLSQSNHSDPETILLNENGTMLEEINNPDEIFRPPSTEMPIDKITQDGNMWIKFSEQTESSMPELTGQTSKLTSTIMNVPMVTQMYTNVQKLTNDLSSTLLANTFEKTSTIEKKMTTKMMTNPIKIETTTPMTSSSIKDDLVKVPTIIYDLPSGNKKKDDVVYDKEEIAINHIISILNDTTPNTDVSVTLPVPNSSPVQAWVSIDETSKPIHHVKVSSANYRPTTPASSTFPYSYYKPGFIQSKPSSAYYNYELVPTETTYTSHHQTSSGSRPSTQTYSGASSGSFISNRPTTNPPAPTVIVLGPLGTSFTTQTTQKPVTRKPSGTTIKPTSISIKTTPVRPITLITKKPSVSTTITHNISTVISNVANNNVVSTSYISVNLKDGTSAKPTVDVNTEAIEENASTKIRPSTKKPVIWTTVSSWSSKPTFNLKPSTSSVNWSNNNLTPVNNIIFKDTVNKATSTTAAPCDDETAAPDDLINFPPVRNPNLNISMPISQQEKPTIVEAYNNTGYPDIELISEHDIPTPTFVEDDVLTNKVDAFVVKLVESLQGTFESEGLIIIISVRIQDALLSINTNLKDIVYTRNGTVENSTTSSTVTKRPPTGSTTTKRPTRKPTTRPASSSSSTTTKRPSATTKRPTRPSQKPSSSEKPTRPTKATTPKPKPNTSQNVTTKRPQVITRRPTKPTRKPTTASSSSTEAIPLEEEQSVHTTASSIAETNVIQQNVADFRTQCGVRPLVSKRSGKIVGGKGADFGEWPWQVLVREATWLGLFTKNKCGGVLITDKYVITAAHCQPGFLASLVAVFGEYDISGELESKRSVTKNVRRVIVNRGYDPATFENDVALLELESPVQFDEHIVPICMPEDGIDFTGRMATVTGWGRLKYNGGVPSVLQEVQVPIMENSVCQEMFQTADHVKLILDSFLCAGYANGQKDSCEGDSGGPLVMERPDGRWFLVGTVSHGIKCAAPYLPGVYMRTTYYKPWLHSITGV</sequence>
<evidence type="ECO:0000256" key="1">
    <source>
        <dbReference type="ARBA" id="ARBA00022670"/>
    </source>
</evidence>
<dbReference type="PROSITE" id="PS50240">
    <property type="entry name" value="TRYPSIN_DOM"/>
    <property type="match status" value="1"/>
</dbReference>
<keyword evidence="1 5" id="KW-0645">Protease</keyword>
<feature type="compositionally biased region" description="Low complexity" evidence="6">
    <location>
        <begin position="694"/>
        <end position="703"/>
    </location>
</feature>
<dbReference type="PROSITE" id="PS00135">
    <property type="entry name" value="TRYPSIN_SER"/>
    <property type="match status" value="1"/>
</dbReference>
<feature type="compositionally biased region" description="Low complexity" evidence="6">
    <location>
        <begin position="1025"/>
        <end position="1037"/>
    </location>
</feature>
<dbReference type="CDD" id="cd00190">
    <property type="entry name" value="Tryp_SPc"/>
    <property type="match status" value="1"/>
</dbReference>
<keyword evidence="3 5" id="KW-0720">Serine protease</keyword>
<gene>
    <name evidence="8" type="ORF">ALC56_03393</name>
</gene>
<organism evidence="8 9">
    <name type="scientific">Trachymyrmex septentrionalis</name>
    <dbReference type="NCBI Taxonomy" id="34720"/>
    <lineage>
        <taxon>Eukaryota</taxon>
        <taxon>Metazoa</taxon>
        <taxon>Ecdysozoa</taxon>
        <taxon>Arthropoda</taxon>
        <taxon>Hexapoda</taxon>
        <taxon>Insecta</taxon>
        <taxon>Pterygota</taxon>
        <taxon>Neoptera</taxon>
        <taxon>Endopterygota</taxon>
        <taxon>Hymenoptera</taxon>
        <taxon>Apocrita</taxon>
        <taxon>Aculeata</taxon>
        <taxon>Formicoidea</taxon>
        <taxon>Formicidae</taxon>
        <taxon>Myrmicinae</taxon>
        <taxon>Trachymyrmex</taxon>
    </lineage>
</organism>
<dbReference type="SMART" id="SM00020">
    <property type="entry name" value="Tryp_SPc"/>
    <property type="match status" value="1"/>
</dbReference>
<dbReference type="InterPro" id="IPR001314">
    <property type="entry name" value="Peptidase_S1A"/>
</dbReference>
<dbReference type="Gene3D" id="2.40.10.10">
    <property type="entry name" value="Trypsin-like serine proteases"/>
    <property type="match status" value="1"/>
</dbReference>
<feature type="region of interest" description="Disordered" evidence="6">
    <location>
        <begin position="959"/>
        <end position="1082"/>
    </location>
</feature>
<dbReference type="InterPro" id="IPR001254">
    <property type="entry name" value="Trypsin_dom"/>
</dbReference>
<dbReference type="InterPro" id="IPR033116">
    <property type="entry name" value="TRYPSIN_SER"/>
</dbReference>
<feature type="domain" description="Peptidase S1" evidence="7">
    <location>
        <begin position="1116"/>
        <end position="1358"/>
    </location>
</feature>
<feature type="compositionally biased region" description="Low complexity" evidence="6">
    <location>
        <begin position="988"/>
        <end position="1013"/>
    </location>
</feature>
<name>A0A195FNX0_9HYME</name>
<evidence type="ECO:0000256" key="4">
    <source>
        <dbReference type="ARBA" id="ARBA00023157"/>
    </source>
</evidence>
<feature type="compositionally biased region" description="Basic residues" evidence="6">
    <location>
        <begin position="1"/>
        <end position="21"/>
    </location>
</feature>
<feature type="region of interest" description="Disordered" evidence="6">
    <location>
        <begin position="1"/>
        <end position="28"/>
    </location>
</feature>
<evidence type="ECO:0000256" key="5">
    <source>
        <dbReference type="RuleBase" id="RU363034"/>
    </source>
</evidence>
<dbReference type="Pfam" id="PF00089">
    <property type="entry name" value="Trypsin"/>
    <property type="match status" value="1"/>
</dbReference>
<dbReference type="STRING" id="34720.A0A195FNX0"/>
<evidence type="ECO:0000256" key="6">
    <source>
        <dbReference type="SAM" id="MobiDB-lite"/>
    </source>
</evidence>
<evidence type="ECO:0000259" key="7">
    <source>
        <dbReference type="PROSITE" id="PS50240"/>
    </source>
</evidence>
<dbReference type="InterPro" id="IPR018114">
    <property type="entry name" value="TRYPSIN_HIS"/>
</dbReference>
<dbReference type="PRINTS" id="PR00722">
    <property type="entry name" value="CHYMOTRYPSIN"/>
</dbReference>
<dbReference type="InterPro" id="IPR009003">
    <property type="entry name" value="Peptidase_S1_PA"/>
</dbReference>